<dbReference type="Gene3D" id="3.40.50.10110">
    <property type="entry name" value="DNA polymerase III subunit chi"/>
    <property type="match status" value="1"/>
</dbReference>
<evidence type="ECO:0000313" key="3">
    <source>
        <dbReference type="Proteomes" id="UP000036406"/>
    </source>
</evidence>
<dbReference type="KEGG" id="mpq:ABA45_06905"/>
<reference evidence="2 3" key="1">
    <citation type="submission" date="2015-05" db="EMBL/GenBank/DDBJ databases">
        <title>Complete genome of Marinobacter psychrophilus strain 20041T isolated from sea-ice of the Canadian Basin.</title>
        <authorList>
            <person name="Song L."/>
            <person name="Ren L."/>
            <person name="Yu Y."/>
            <person name="Wang X."/>
        </authorList>
    </citation>
    <scope>NUCLEOTIDE SEQUENCE [LARGE SCALE GENOMIC DNA]</scope>
    <source>
        <strain evidence="2 3">20041</strain>
    </source>
</reference>
<gene>
    <name evidence="2" type="ORF">ABA45_06905</name>
</gene>
<proteinExistence type="predicted"/>
<evidence type="ECO:0000313" key="2">
    <source>
        <dbReference type="EMBL" id="AKO52188.1"/>
    </source>
</evidence>
<dbReference type="EMBL" id="CP011494">
    <property type="protein sequence ID" value="AKO52188.1"/>
    <property type="molecule type" value="Genomic_DNA"/>
</dbReference>
<evidence type="ECO:0000256" key="1">
    <source>
        <dbReference type="SAM" id="MobiDB-lite"/>
    </source>
</evidence>
<dbReference type="PANTHER" id="PTHR38767">
    <property type="entry name" value="DNA POLYMERASE III SUBUNIT CHI"/>
    <property type="match status" value="1"/>
</dbReference>
<dbReference type="Pfam" id="PF04364">
    <property type="entry name" value="DNA_pol3_chi"/>
    <property type="match status" value="1"/>
</dbReference>
<dbReference type="InterPro" id="IPR036768">
    <property type="entry name" value="PolIII_chi_sf"/>
</dbReference>
<protein>
    <submittedName>
        <fullName evidence="2">DNA polymerase III subunit chi</fullName>
    </submittedName>
</protein>
<name>A0A0H4I342_9GAMM</name>
<sequence length="174" mass="19239">MPATKPPAVHTAETGSSAAGAPTPEAGQEAKNQRYWFHILLQDTPAARNLHAAKLVNKAWQQGDRVGIVCDTLEHAQELDDLLWNFSPDAFIPHRVMSEANTPCKDPVGILLHPPAAEDWDTVIILCTELPAHADQFKRLALIAQNDPVVLDQARTHFKQLRALGIEARVHDQR</sequence>
<dbReference type="AlphaFoldDB" id="A0A0H4I342"/>
<dbReference type="GO" id="GO:0003887">
    <property type="term" value="F:DNA-directed DNA polymerase activity"/>
    <property type="evidence" value="ECO:0007669"/>
    <property type="project" value="InterPro"/>
</dbReference>
<dbReference type="GO" id="GO:0032298">
    <property type="term" value="P:positive regulation of DNA-templated DNA replication initiation"/>
    <property type="evidence" value="ECO:0007669"/>
    <property type="project" value="TreeGrafter"/>
</dbReference>
<dbReference type="STRING" id="330734.ABA45_06905"/>
<dbReference type="GO" id="GO:0006260">
    <property type="term" value="P:DNA replication"/>
    <property type="evidence" value="ECO:0007669"/>
    <property type="project" value="InterPro"/>
</dbReference>
<dbReference type="RefSeq" id="WP_048384881.1">
    <property type="nucleotide sequence ID" value="NZ_CP011494.1"/>
</dbReference>
<dbReference type="PATRIC" id="fig|330734.3.peg.1454"/>
<accession>A0A0H4I342</accession>
<dbReference type="InterPro" id="IPR007459">
    <property type="entry name" value="DNA_pol3_chi"/>
</dbReference>
<feature type="region of interest" description="Disordered" evidence="1">
    <location>
        <begin position="1"/>
        <end position="28"/>
    </location>
</feature>
<keyword evidence="3" id="KW-1185">Reference proteome</keyword>
<organism evidence="2 3">
    <name type="scientific">Marinobacter psychrophilus</name>
    <dbReference type="NCBI Taxonomy" id="330734"/>
    <lineage>
        <taxon>Bacteria</taxon>
        <taxon>Pseudomonadati</taxon>
        <taxon>Pseudomonadota</taxon>
        <taxon>Gammaproteobacteria</taxon>
        <taxon>Pseudomonadales</taxon>
        <taxon>Marinobacteraceae</taxon>
        <taxon>Marinobacter</taxon>
    </lineage>
</organism>
<dbReference type="PANTHER" id="PTHR38767:SF1">
    <property type="entry name" value="DNA POLYMERASE III SUBUNIT CHI"/>
    <property type="match status" value="1"/>
</dbReference>
<dbReference type="SUPFAM" id="SSF102400">
    <property type="entry name" value="DNA polymerase III chi subunit"/>
    <property type="match status" value="1"/>
</dbReference>
<dbReference type="GO" id="GO:0003677">
    <property type="term" value="F:DNA binding"/>
    <property type="evidence" value="ECO:0007669"/>
    <property type="project" value="InterPro"/>
</dbReference>
<dbReference type="Proteomes" id="UP000036406">
    <property type="component" value="Chromosome"/>
</dbReference>